<evidence type="ECO:0000313" key="3">
    <source>
        <dbReference type="Proteomes" id="UP000237082"/>
    </source>
</evidence>
<evidence type="ECO:0000256" key="1">
    <source>
        <dbReference type="SAM" id="Phobius"/>
    </source>
</evidence>
<feature type="transmembrane region" description="Helical" evidence="1">
    <location>
        <begin position="20"/>
        <end position="39"/>
    </location>
</feature>
<protein>
    <submittedName>
        <fullName evidence="2">Uncharacterized protein</fullName>
    </submittedName>
</protein>
<reference evidence="3" key="1">
    <citation type="submission" date="2018-02" db="EMBL/GenBank/DDBJ databases">
        <authorList>
            <person name="O'Hara-Hanley K."/>
            <person name="Soby S."/>
        </authorList>
    </citation>
    <scope>NUCLEOTIDE SEQUENCE [LARGE SCALE GENOMIC DNA]</scope>
    <source>
        <strain evidence="3">MWU14-2602</strain>
    </source>
</reference>
<organism evidence="2 3">
    <name type="scientific">Chromobacterium alticapitis</name>
    <dbReference type="NCBI Taxonomy" id="2073169"/>
    <lineage>
        <taxon>Bacteria</taxon>
        <taxon>Pseudomonadati</taxon>
        <taxon>Pseudomonadota</taxon>
        <taxon>Betaproteobacteria</taxon>
        <taxon>Neisseriales</taxon>
        <taxon>Chromobacteriaceae</taxon>
        <taxon>Chromobacterium</taxon>
    </lineage>
</organism>
<dbReference type="EMBL" id="PQWB01000126">
    <property type="protein sequence ID" value="POZ60377.1"/>
    <property type="molecule type" value="Genomic_DNA"/>
</dbReference>
<keyword evidence="1" id="KW-1133">Transmembrane helix</keyword>
<keyword evidence="1" id="KW-0812">Transmembrane</keyword>
<name>A0A2S5DBP7_9NEIS</name>
<feature type="transmembrane region" description="Helical" evidence="1">
    <location>
        <begin position="46"/>
        <end position="64"/>
    </location>
</feature>
<keyword evidence="1" id="KW-0472">Membrane</keyword>
<dbReference type="AlphaFoldDB" id="A0A2S5DBP7"/>
<gene>
    <name evidence="2" type="ORF">C2I19_19215</name>
</gene>
<dbReference type="Proteomes" id="UP000237082">
    <property type="component" value="Unassembled WGS sequence"/>
</dbReference>
<keyword evidence="3" id="KW-1185">Reference proteome</keyword>
<evidence type="ECO:0000313" key="2">
    <source>
        <dbReference type="EMBL" id="POZ60377.1"/>
    </source>
</evidence>
<accession>A0A2S5DBP7</accession>
<comment type="caution">
    <text evidence="2">The sequence shown here is derived from an EMBL/GenBank/DDBJ whole genome shotgun (WGS) entry which is preliminary data.</text>
</comment>
<sequence>MAFVNQPGLVASLLGRGARSGSAGWTLLTAGLGGSNAWLGAVSARLLGRGGILGGGVLLIVLVHDNLF</sequence>
<proteinExistence type="predicted"/>